<feature type="chain" id="PRO_5045855649" description="Rap1a immunity protein domain-containing protein" evidence="1">
    <location>
        <begin position="23"/>
        <end position="124"/>
    </location>
</feature>
<keyword evidence="1" id="KW-0732">Signal</keyword>
<dbReference type="InterPro" id="IPR041238">
    <property type="entry name" value="Rap1a"/>
</dbReference>
<dbReference type="Proteomes" id="UP000663555">
    <property type="component" value="Chromosome"/>
</dbReference>
<gene>
    <name evidence="3" type="ORF">LPB19_03550</name>
</gene>
<keyword evidence="4" id="KW-1185">Reference proteome</keyword>
<accession>A0ABX7MT12</accession>
<evidence type="ECO:0000313" key="3">
    <source>
        <dbReference type="EMBL" id="QSP95505.1"/>
    </source>
</evidence>
<reference evidence="3 4" key="1">
    <citation type="submission" date="2021-03" db="EMBL/GenBank/DDBJ databases">
        <title>Genome sequencing of Marinobacter sp. LPB0319.</title>
        <authorList>
            <person name="Kim J."/>
        </authorList>
    </citation>
    <scope>NUCLEOTIDE SEQUENCE [LARGE SCALE GENOMIC DNA]</scope>
    <source>
        <strain evidence="3 4">LPB0319</strain>
    </source>
</reference>
<organism evidence="3 4">
    <name type="scientific">Marinobacter salinisoli</name>
    <dbReference type="NCBI Taxonomy" id="2769486"/>
    <lineage>
        <taxon>Bacteria</taxon>
        <taxon>Pseudomonadati</taxon>
        <taxon>Pseudomonadota</taxon>
        <taxon>Gammaproteobacteria</taxon>
        <taxon>Pseudomonadales</taxon>
        <taxon>Marinobacteraceae</taxon>
        <taxon>Marinobacter</taxon>
    </lineage>
</organism>
<feature type="domain" description="Rap1a immunity protein" evidence="2">
    <location>
        <begin position="26"/>
        <end position="121"/>
    </location>
</feature>
<evidence type="ECO:0000259" key="2">
    <source>
        <dbReference type="Pfam" id="PF18602"/>
    </source>
</evidence>
<feature type="signal peptide" evidence="1">
    <location>
        <begin position="1"/>
        <end position="22"/>
    </location>
</feature>
<dbReference type="RefSeq" id="WP_206644744.1">
    <property type="nucleotide sequence ID" value="NZ_CP071247.1"/>
</dbReference>
<evidence type="ECO:0000313" key="4">
    <source>
        <dbReference type="Proteomes" id="UP000663555"/>
    </source>
</evidence>
<protein>
    <recommendedName>
        <fullName evidence="2">Rap1a immunity protein domain-containing protein</fullName>
    </recommendedName>
</protein>
<dbReference type="EMBL" id="CP071247">
    <property type="protein sequence ID" value="QSP95505.1"/>
    <property type="molecule type" value="Genomic_DNA"/>
</dbReference>
<dbReference type="Pfam" id="PF18602">
    <property type="entry name" value="Rap1a"/>
    <property type="match status" value="1"/>
</dbReference>
<sequence>MYKLFSPIIAVALAATSPVALAEYFTSNHLLGACQNTLDVFSGKSPSGPQNYSPQYCVGVIDSVVNTNVLSVMTGNKPLMCVPDVDRATKIGHVVRYLRKNGPTSDPVTAVVFALSEAYPCKRG</sequence>
<dbReference type="PROSITE" id="PS51257">
    <property type="entry name" value="PROKAR_LIPOPROTEIN"/>
    <property type="match status" value="1"/>
</dbReference>
<proteinExistence type="predicted"/>
<evidence type="ECO:0000256" key="1">
    <source>
        <dbReference type="SAM" id="SignalP"/>
    </source>
</evidence>
<name>A0ABX7MT12_9GAMM</name>